<protein>
    <recommendedName>
        <fullName evidence="1">RNA polymerase sigma-70 region 4 domain-containing protein</fullName>
    </recommendedName>
</protein>
<dbReference type="SUPFAM" id="SSF88659">
    <property type="entry name" value="Sigma3 and sigma4 domains of RNA polymerase sigma factors"/>
    <property type="match status" value="1"/>
</dbReference>
<dbReference type="Pfam" id="PF04545">
    <property type="entry name" value="Sigma70_r4"/>
    <property type="match status" value="1"/>
</dbReference>
<evidence type="ECO:0000259" key="1">
    <source>
        <dbReference type="Pfam" id="PF04545"/>
    </source>
</evidence>
<organism evidence="2 3">
    <name type="scientific">Candidatus Roizmanbacteria bacterium RIFCSPLOWO2_01_FULL_37_16</name>
    <dbReference type="NCBI Taxonomy" id="1802058"/>
    <lineage>
        <taxon>Bacteria</taxon>
        <taxon>Candidatus Roizmaniibacteriota</taxon>
    </lineage>
</organism>
<dbReference type="InterPro" id="IPR007630">
    <property type="entry name" value="RNA_pol_sigma70_r4"/>
</dbReference>
<gene>
    <name evidence="2" type="ORF">A3B40_04955</name>
</gene>
<comment type="caution">
    <text evidence="2">The sequence shown here is derived from an EMBL/GenBank/DDBJ whole genome shotgun (WGS) entry which is preliminary data.</text>
</comment>
<evidence type="ECO:0000313" key="2">
    <source>
        <dbReference type="EMBL" id="OGK43705.1"/>
    </source>
</evidence>
<sequence length="86" mass="10334">MFEKIGIIYCSGNKMANQSIEYFSSIIRNSRELTRREKVVLLFRLKKKTLKKIGRKNKVTGEWIRQIEKQALTKFRRKINQLLLFD</sequence>
<dbReference type="GO" id="GO:0006352">
    <property type="term" value="P:DNA-templated transcription initiation"/>
    <property type="evidence" value="ECO:0007669"/>
    <property type="project" value="InterPro"/>
</dbReference>
<evidence type="ECO:0000313" key="3">
    <source>
        <dbReference type="Proteomes" id="UP000178040"/>
    </source>
</evidence>
<dbReference type="InterPro" id="IPR036388">
    <property type="entry name" value="WH-like_DNA-bd_sf"/>
</dbReference>
<dbReference type="Gene3D" id="1.10.10.10">
    <property type="entry name" value="Winged helix-like DNA-binding domain superfamily/Winged helix DNA-binding domain"/>
    <property type="match status" value="1"/>
</dbReference>
<name>A0A1F7IK28_9BACT</name>
<dbReference type="AlphaFoldDB" id="A0A1F7IK28"/>
<proteinExistence type="predicted"/>
<reference evidence="2 3" key="1">
    <citation type="journal article" date="2016" name="Nat. Commun.">
        <title>Thousands of microbial genomes shed light on interconnected biogeochemical processes in an aquifer system.</title>
        <authorList>
            <person name="Anantharaman K."/>
            <person name="Brown C.T."/>
            <person name="Hug L.A."/>
            <person name="Sharon I."/>
            <person name="Castelle C.J."/>
            <person name="Probst A.J."/>
            <person name="Thomas B.C."/>
            <person name="Singh A."/>
            <person name="Wilkins M.J."/>
            <person name="Karaoz U."/>
            <person name="Brodie E.L."/>
            <person name="Williams K.H."/>
            <person name="Hubbard S.S."/>
            <person name="Banfield J.F."/>
        </authorList>
    </citation>
    <scope>NUCLEOTIDE SEQUENCE [LARGE SCALE GENOMIC DNA]</scope>
</reference>
<dbReference type="EMBL" id="MGAI01000040">
    <property type="protein sequence ID" value="OGK43705.1"/>
    <property type="molecule type" value="Genomic_DNA"/>
</dbReference>
<accession>A0A1F7IK28</accession>
<dbReference type="GO" id="GO:0003700">
    <property type="term" value="F:DNA-binding transcription factor activity"/>
    <property type="evidence" value="ECO:0007669"/>
    <property type="project" value="InterPro"/>
</dbReference>
<dbReference type="Proteomes" id="UP000178040">
    <property type="component" value="Unassembled WGS sequence"/>
</dbReference>
<dbReference type="InterPro" id="IPR013324">
    <property type="entry name" value="RNA_pol_sigma_r3/r4-like"/>
</dbReference>
<feature type="domain" description="RNA polymerase sigma-70 region 4" evidence="1">
    <location>
        <begin position="32"/>
        <end position="76"/>
    </location>
</feature>